<dbReference type="EMBL" id="LRBV02000012">
    <property type="status" value="NOT_ANNOTATED_CDS"/>
    <property type="molecule type" value="Genomic_DNA"/>
</dbReference>
<dbReference type="GeneID" id="115970146"/>
<dbReference type="GO" id="GO:0030544">
    <property type="term" value="F:Hsp70 protein binding"/>
    <property type="evidence" value="ECO:0007669"/>
    <property type="project" value="TreeGrafter"/>
</dbReference>
<dbReference type="Gramene" id="QL12p006576:mrna">
    <property type="protein sequence ID" value="QL12p006576:mrna:CDS:1"/>
    <property type="gene ID" value="QL12p006576"/>
</dbReference>
<dbReference type="PANTHER" id="PTHR43908:SF3">
    <property type="entry name" value="AT29763P-RELATED"/>
    <property type="match status" value="1"/>
</dbReference>
<reference evidence="2 3" key="1">
    <citation type="journal article" date="2016" name="G3 (Bethesda)">
        <title>First Draft Assembly and Annotation of the Genome of a California Endemic Oak Quercus lobata Nee (Fagaceae).</title>
        <authorList>
            <person name="Sork V.L."/>
            <person name="Fitz-Gibbon S.T."/>
            <person name="Puiu D."/>
            <person name="Crepeau M."/>
            <person name="Gugger P.F."/>
            <person name="Sherman R."/>
            <person name="Stevens K."/>
            <person name="Langley C.H."/>
            <person name="Pellegrini M."/>
            <person name="Salzberg S.L."/>
        </authorList>
    </citation>
    <scope>NUCLEOTIDE SEQUENCE [LARGE SCALE GENOMIC DNA]</scope>
    <source>
        <strain evidence="2 3">cv. SW786</strain>
    </source>
</reference>
<dbReference type="InterPro" id="IPR051100">
    <property type="entry name" value="DnaJ_subfamily_B/C"/>
</dbReference>
<dbReference type="EnsemblPlants" id="QL12p006576:mrna">
    <property type="protein sequence ID" value="QL12p006576:mrna:CDS:1"/>
    <property type="gene ID" value="QL12p006576"/>
</dbReference>
<dbReference type="Proteomes" id="UP000594261">
    <property type="component" value="Chromosome 12"/>
</dbReference>
<dbReference type="RefSeq" id="XP_030945671.1">
    <property type="nucleotide sequence ID" value="XM_031089811.1"/>
</dbReference>
<evidence type="ECO:0000313" key="2">
    <source>
        <dbReference type="EnsemblPlants" id="QL12p006576:mrna:CDS:1"/>
    </source>
</evidence>
<evidence type="ECO:0000313" key="3">
    <source>
        <dbReference type="Proteomes" id="UP000594261"/>
    </source>
</evidence>
<feature type="region of interest" description="Disordered" evidence="1">
    <location>
        <begin position="45"/>
        <end position="100"/>
    </location>
</feature>
<dbReference type="AlphaFoldDB" id="A0A7N2N227"/>
<gene>
    <name evidence="2" type="primary">LOC115970146</name>
</gene>
<accession>A0A7N2N227</accession>
<evidence type="ECO:0000256" key="1">
    <source>
        <dbReference type="SAM" id="MobiDB-lite"/>
    </source>
</evidence>
<protein>
    <submittedName>
        <fullName evidence="2">Uncharacterized protein</fullName>
    </submittedName>
</protein>
<name>A0A7N2N227_QUELO</name>
<proteinExistence type="predicted"/>
<organism evidence="2 3">
    <name type="scientific">Quercus lobata</name>
    <name type="common">Valley oak</name>
    <dbReference type="NCBI Taxonomy" id="97700"/>
    <lineage>
        <taxon>Eukaryota</taxon>
        <taxon>Viridiplantae</taxon>
        <taxon>Streptophyta</taxon>
        <taxon>Embryophyta</taxon>
        <taxon>Tracheophyta</taxon>
        <taxon>Spermatophyta</taxon>
        <taxon>Magnoliopsida</taxon>
        <taxon>eudicotyledons</taxon>
        <taxon>Gunneridae</taxon>
        <taxon>Pentapetalae</taxon>
        <taxon>rosids</taxon>
        <taxon>fabids</taxon>
        <taxon>Fagales</taxon>
        <taxon>Fagaceae</taxon>
        <taxon>Quercus</taxon>
    </lineage>
</organism>
<sequence>MEGNKDDALKCLRISKQAMEAGDRSQALKFISKACHLDPTLPVDDLLSEIEKESNGPGDPQTQGSSGPTNNGTSEPSKPSDKPSVCHRGPSSSSASTASASTSYMKEQIVIMRQIKKKKDYYEILGVEKSCTVEDRLRSTDSTIQTLATPNLRSAPTVRCFRHRLKWSQRKVLLFVNGGGEHFSPFDF</sequence>
<dbReference type="KEGG" id="qlo:115970146"/>
<dbReference type="InParanoid" id="A0A7N2N227"/>
<keyword evidence="3" id="KW-1185">Reference proteome</keyword>
<dbReference type="PANTHER" id="PTHR43908">
    <property type="entry name" value="AT29763P-RELATED"/>
    <property type="match status" value="1"/>
</dbReference>
<reference evidence="2" key="2">
    <citation type="submission" date="2021-01" db="UniProtKB">
        <authorList>
            <consortium name="EnsemblPlants"/>
        </authorList>
    </citation>
    <scope>IDENTIFICATION</scope>
</reference>
<feature type="compositionally biased region" description="Low complexity" evidence="1">
    <location>
        <begin position="91"/>
        <end position="100"/>
    </location>
</feature>
<dbReference type="OrthoDB" id="442087at2759"/>
<feature type="compositionally biased region" description="Polar residues" evidence="1">
    <location>
        <begin position="60"/>
        <end position="77"/>
    </location>
</feature>
<dbReference type="GO" id="GO:0071218">
    <property type="term" value="P:cellular response to misfolded protein"/>
    <property type="evidence" value="ECO:0007669"/>
    <property type="project" value="TreeGrafter"/>
</dbReference>
<dbReference type="GO" id="GO:0005789">
    <property type="term" value="C:endoplasmic reticulum membrane"/>
    <property type="evidence" value="ECO:0007669"/>
    <property type="project" value="TreeGrafter"/>
</dbReference>